<reference evidence="8 9" key="1">
    <citation type="submission" date="2012-11" db="EMBL/GenBank/DDBJ databases">
        <title>Whole genome sequence of Acidisphaera rubrifaciens HS-AP3.</title>
        <authorList>
            <person name="Azuma Y."/>
            <person name="Higashiura N."/>
            <person name="Hirakawa H."/>
            <person name="Matsushita K."/>
        </authorList>
    </citation>
    <scope>NUCLEOTIDE SEQUENCE [LARGE SCALE GENOMIC DNA]</scope>
    <source>
        <strain evidence="8 9">HS-AP3</strain>
    </source>
</reference>
<dbReference type="PRINTS" id="PR00105">
    <property type="entry name" value="C5METTRFRASE"/>
</dbReference>
<dbReference type="InterPro" id="IPR050390">
    <property type="entry name" value="C5-Methyltransferase"/>
</dbReference>
<accession>A0A0D6P6C1</accession>
<keyword evidence="3 7" id="KW-0808">Transferase</keyword>
<evidence type="ECO:0000256" key="1">
    <source>
        <dbReference type="ARBA" id="ARBA00011975"/>
    </source>
</evidence>
<name>A0A0D6P6C1_9PROT</name>
<dbReference type="PANTHER" id="PTHR10629">
    <property type="entry name" value="CYTOSINE-SPECIFIC METHYLTRANSFERASE"/>
    <property type="match status" value="1"/>
</dbReference>
<evidence type="ECO:0000256" key="5">
    <source>
        <dbReference type="ARBA" id="ARBA00022747"/>
    </source>
</evidence>
<dbReference type="GO" id="GO:0003886">
    <property type="term" value="F:DNA (cytosine-5-)-methyltransferase activity"/>
    <property type="evidence" value="ECO:0007669"/>
    <property type="project" value="UniProtKB-EC"/>
</dbReference>
<proteinExistence type="inferred from homology"/>
<organism evidence="8 9">
    <name type="scientific">Acidisphaera rubrifaciens HS-AP3</name>
    <dbReference type="NCBI Taxonomy" id="1231350"/>
    <lineage>
        <taxon>Bacteria</taxon>
        <taxon>Pseudomonadati</taxon>
        <taxon>Pseudomonadota</taxon>
        <taxon>Alphaproteobacteria</taxon>
        <taxon>Acetobacterales</taxon>
        <taxon>Acetobacteraceae</taxon>
        <taxon>Acidisphaera</taxon>
    </lineage>
</organism>
<keyword evidence="4 7" id="KW-0949">S-adenosyl-L-methionine</keyword>
<dbReference type="Pfam" id="PF00145">
    <property type="entry name" value="DNA_methylase"/>
    <property type="match status" value="2"/>
</dbReference>
<dbReference type="InterPro" id="IPR029063">
    <property type="entry name" value="SAM-dependent_MTases_sf"/>
</dbReference>
<dbReference type="PANTHER" id="PTHR10629:SF52">
    <property type="entry name" value="DNA (CYTOSINE-5)-METHYLTRANSFERASE 1"/>
    <property type="match status" value="1"/>
</dbReference>
<keyword evidence="5" id="KW-0680">Restriction system</keyword>
<feature type="active site" evidence="7">
    <location>
        <position position="31"/>
    </location>
</feature>
<dbReference type="GO" id="GO:0032259">
    <property type="term" value="P:methylation"/>
    <property type="evidence" value="ECO:0007669"/>
    <property type="project" value="UniProtKB-KW"/>
</dbReference>
<protein>
    <recommendedName>
        <fullName evidence="1">DNA (cytosine-5-)-methyltransferase</fullName>
        <ecNumber evidence="1">2.1.1.37</ecNumber>
    </recommendedName>
</protein>
<evidence type="ECO:0000256" key="7">
    <source>
        <dbReference type="PROSITE-ProRule" id="PRU01016"/>
    </source>
</evidence>
<dbReference type="PROSITE" id="PS51679">
    <property type="entry name" value="SAM_MT_C5"/>
    <property type="match status" value="1"/>
</dbReference>
<evidence type="ECO:0000313" key="8">
    <source>
        <dbReference type="EMBL" id="GAN77310.1"/>
    </source>
</evidence>
<dbReference type="GO" id="GO:0009307">
    <property type="term" value="P:DNA restriction-modification system"/>
    <property type="evidence" value="ECO:0007669"/>
    <property type="project" value="UniProtKB-KW"/>
</dbReference>
<dbReference type="SUPFAM" id="SSF53335">
    <property type="entry name" value="S-adenosyl-L-methionine-dependent methyltransferases"/>
    <property type="match status" value="1"/>
</dbReference>
<dbReference type="Gene3D" id="3.40.50.150">
    <property type="entry name" value="Vaccinia Virus protein VP39"/>
    <property type="match status" value="1"/>
</dbReference>
<dbReference type="EC" id="2.1.1.37" evidence="1"/>
<evidence type="ECO:0000256" key="6">
    <source>
        <dbReference type="ARBA" id="ARBA00047422"/>
    </source>
</evidence>
<keyword evidence="2 7" id="KW-0489">Methyltransferase</keyword>
<keyword evidence="9" id="KW-1185">Reference proteome</keyword>
<dbReference type="InterPro" id="IPR001525">
    <property type="entry name" value="C5_MeTfrase"/>
</dbReference>
<comment type="similarity">
    <text evidence="7">Belongs to the class I-like SAM-binding methyltransferase superfamily. C5-methyltransferase family.</text>
</comment>
<dbReference type="PROSITE" id="PS00095">
    <property type="entry name" value="C5_MTASE_2"/>
    <property type="match status" value="1"/>
</dbReference>
<dbReference type="InterPro" id="IPR031303">
    <property type="entry name" value="C5_meth_CS"/>
</dbReference>
<dbReference type="Gene3D" id="3.90.120.10">
    <property type="entry name" value="DNA Methylase, subunit A, domain 2"/>
    <property type="match status" value="1"/>
</dbReference>
<evidence type="ECO:0000256" key="3">
    <source>
        <dbReference type="ARBA" id="ARBA00022679"/>
    </source>
</evidence>
<comment type="caution">
    <text evidence="8">The sequence shown here is derived from an EMBL/GenBank/DDBJ whole genome shotgun (WGS) entry which is preliminary data.</text>
</comment>
<evidence type="ECO:0000313" key="9">
    <source>
        <dbReference type="Proteomes" id="UP000032680"/>
    </source>
</evidence>
<gene>
    <name evidence="8" type="ORF">Asru_0281_06</name>
</gene>
<sequence length="417" mass="46578">MTRAEPSEVAAELSLGNVEDAIDVLVGGPPCQAYARVGRAKLREVADHPVAYKVDPRGNLFLRYLAYVKAFQPLALLMENVPDILHYGGHNVVEEMVEALDDLGYSARYSLINTVFHGVPQMRDRVFLIAYRKELLVKVRFPKATHFMVLPPGYAGTRAVALRYVDLLGGAGYVQPDLGDESLPGPVTAEDAIGDLPPIKGTSVRRGARRFDKAVDYHGRAEPTPYQLAMRQWPGFEANGGPRDHVIRYLPRDHMVFSEMRQGAEYPEAHATAVRIAQREAKRRGIRPNTEDFEKLFASIVPPYDVTKFPNRWWKLRPDWPVRTLMAHIGKDTYSHIHWDAAQARTISVREAARLQSFPDGFLFQGAMNAAFRQIGNAVPPLMAARLAEIIRDTLQEAAKRLTVSNAAPPYSSGRST</sequence>
<dbReference type="AlphaFoldDB" id="A0A0D6P6C1"/>
<dbReference type="Proteomes" id="UP000032680">
    <property type="component" value="Unassembled WGS sequence"/>
</dbReference>
<comment type="catalytic activity">
    <reaction evidence="6">
        <text>a 2'-deoxycytidine in DNA + S-adenosyl-L-methionine = a 5-methyl-2'-deoxycytidine in DNA + S-adenosyl-L-homocysteine + H(+)</text>
        <dbReference type="Rhea" id="RHEA:13681"/>
        <dbReference type="Rhea" id="RHEA-COMP:11369"/>
        <dbReference type="Rhea" id="RHEA-COMP:11370"/>
        <dbReference type="ChEBI" id="CHEBI:15378"/>
        <dbReference type="ChEBI" id="CHEBI:57856"/>
        <dbReference type="ChEBI" id="CHEBI:59789"/>
        <dbReference type="ChEBI" id="CHEBI:85452"/>
        <dbReference type="ChEBI" id="CHEBI:85454"/>
        <dbReference type="EC" id="2.1.1.37"/>
    </reaction>
</comment>
<evidence type="ECO:0000256" key="4">
    <source>
        <dbReference type="ARBA" id="ARBA00022691"/>
    </source>
</evidence>
<evidence type="ECO:0000256" key="2">
    <source>
        <dbReference type="ARBA" id="ARBA00022603"/>
    </source>
</evidence>
<dbReference type="EMBL" id="BANB01000281">
    <property type="protein sequence ID" value="GAN77310.1"/>
    <property type="molecule type" value="Genomic_DNA"/>
</dbReference>